<keyword evidence="3" id="KW-1185">Reference proteome</keyword>
<reference evidence="3" key="1">
    <citation type="submission" date="2018-04" db="EMBL/GenBank/DDBJ databases">
        <authorList>
            <person name="Lucker S."/>
            <person name="Sakoula D."/>
        </authorList>
    </citation>
    <scope>NUCLEOTIDE SEQUENCE [LARGE SCALE GENOMIC DNA]</scope>
</reference>
<keyword evidence="1" id="KW-0732">Signal</keyword>
<sequence length="117" mass="13362">MTRKARISLRSLCAAMVSSIAFLPLECVKVPRHYVRMAEPGTTLFLLVAHSEQYRGKVVMLGGAYIEEEEDAQFLRLHVTNRPLDQDYIPHRPPIQKGSEAGSYWVVVEKTKRSVQY</sequence>
<accession>A0A330LCV8</accession>
<dbReference type="RefSeq" id="WP_121990984.1">
    <property type="nucleotide sequence ID" value="NZ_OUNR01000022.1"/>
</dbReference>
<dbReference type="AlphaFoldDB" id="A0A330LCV8"/>
<proteinExistence type="predicted"/>
<gene>
    <name evidence="2" type="ORF">NITLEN_90138</name>
</gene>
<evidence type="ECO:0000256" key="1">
    <source>
        <dbReference type="SAM" id="SignalP"/>
    </source>
</evidence>
<dbReference type="Proteomes" id="UP000248168">
    <property type="component" value="Unassembled WGS sequence"/>
</dbReference>
<dbReference type="OrthoDB" id="5397282at2"/>
<evidence type="ECO:0000313" key="2">
    <source>
        <dbReference type="EMBL" id="SPP66883.1"/>
    </source>
</evidence>
<feature type="signal peptide" evidence="1">
    <location>
        <begin position="1"/>
        <end position="23"/>
    </location>
</feature>
<evidence type="ECO:0000313" key="3">
    <source>
        <dbReference type="Proteomes" id="UP000248168"/>
    </source>
</evidence>
<feature type="chain" id="PRO_5016405243" evidence="1">
    <location>
        <begin position="24"/>
        <end position="117"/>
    </location>
</feature>
<dbReference type="EMBL" id="OUNR01000022">
    <property type="protein sequence ID" value="SPP66883.1"/>
    <property type="molecule type" value="Genomic_DNA"/>
</dbReference>
<dbReference type="InParanoid" id="A0A330LCV8"/>
<organism evidence="2 3">
    <name type="scientific">Nitrospira lenta</name>
    <dbReference type="NCBI Taxonomy" id="1436998"/>
    <lineage>
        <taxon>Bacteria</taxon>
        <taxon>Pseudomonadati</taxon>
        <taxon>Nitrospirota</taxon>
        <taxon>Nitrospiria</taxon>
        <taxon>Nitrospirales</taxon>
        <taxon>Nitrospiraceae</taxon>
        <taxon>Nitrospira</taxon>
    </lineage>
</organism>
<protein>
    <submittedName>
        <fullName evidence="2">Uncharacterized protein</fullName>
    </submittedName>
</protein>
<name>A0A330LCV8_9BACT</name>